<reference evidence="1 2" key="1">
    <citation type="journal article" date="2015" name="Int J Genomics">
        <title>Comparative Genomics Revealed Genetic Diversity and Species/Strain-Level Differences in Carbohydrate Metabolism of Three Probiotic Bifidobacterial Species.</title>
        <authorList>
            <person name="Odamaki T."/>
            <person name="Horigome A."/>
            <person name="Sugahara H."/>
            <person name="Hashikura N."/>
            <person name="Minami J."/>
            <person name="Xiao J.Z."/>
            <person name="Abe F."/>
        </authorList>
    </citation>
    <scope>NUCLEOTIDE SEQUENCE [LARGE SCALE GENOMIC DNA]</scope>
    <source>
        <strain evidence="1 2">MCC 0483</strain>
    </source>
</reference>
<sequence>MTNVDAAQIGQNAAELRESSKMSMDDLAAAMRVKGHKWTRVTVFNVEHGKRQLKLQEAVDMLDILQFDLETGIKLLTAENPEKAEVQEYVQRIFNILNHDLPQSIFRLRLARNLLNAMWVQLLDEEYVTSPDNQLNFSSLRDACKELDVYKLLKATDNGKVLALVRDLFSVPIRDIHLSSIAGENIGIYQKEDGVPYDFVVINEMTGKEYHANRDNSGEADQANE</sequence>
<accession>A0AB34TB44</accession>
<comment type="caution">
    <text evidence="1">The sequence shown here is derived from an EMBL/GenBank/DDBJ whole genome shotgun (WGS) entry which is preliminary data.</text>
</comment>
<dbReference type="InterPro" id="IPR010982">
    <property type="entry name" value="Lambda_DNA-bd_dom_sf"/>
</dbReference>
<dbReference type="RefSeq" id="WP_052826007.1">
    <property type="nucleotide sequence ID" value="NZ_AWFK01000004.1"/>
</dbReference>
<dbReference type="Gene3D" id="1.10.260.40">
    <property type="entry name" value="lambda repressor-like DNA-binding domains"/>
    <property type="match status" value="1"/>
</dbReference>
<dbReference type="AlphaFoldDB" id="A0AB34TB44"/>
<dbReference type="SUPFAM" id="SSF47413">
    <property type="entry name" value="lambda repressor-like DNA-binding domains"/>
    <property type="match status" value="1"/>
</dbReference>
<evidence type="ECO:0000313" key="2">
    <source>
        <dbReference type="Proteomes" id="UP000037239"/>
    </source>
</evidence>
<evidence type="ECO:0008006" key="3">
    <source>
        <dbReference type="Google" id="ProtNLM"/>
    </source>
</evidence>
<evidence type="ECO:0000313" key="1">
    <source>
        <dbReference type="EMBL" id="KOA51094.1"/>
    </source>
</evidence>
<gene>
    <name evidence="1" type="ORF">BAAM0483_02355</name>
</gene>
<protein>
    <recommendedName>
        <fullName evidence="3">XRE family transcriptional regulator</fullName>
    </recommendedName>
</protein>
<dbReference type="InterPro" id="IPR001387">
    <property type="entry name" value="Cro/C1-type_HTH"/>
</dbReference>
<dbReference type="EMBL" id="AWFK01000004">
    <property type="protein sequence ID" value="KOA51094.1"/>
    <property type="molecule type" value="Genomic_DNA"/>
</dbReference>
<dbReference type="Proteomes" id="UP000037239">
    <property type="component" value="Unassembled WGS sequence"/>
</dbReference>
<dbReference type="GO" id="GO:0003677">
    <property type="term" value="F:DNA binding"/>
    <property type="evidence" value="ECO:0007669"/>
    <property type="project" value="InterPro"/>
</dbReference>
<name>A0AB34TB44_9BIFI</name>
<organism evidence="1 2">
    <name type="scientific">Bifidobacterium animalis subsp. animalis MCC 0483</name>
    <dbReference type="NCBI Taxonomy" id="1365955"/>
    <lineage>
        <taxon>Bacteria</taxon>
        <taxon>Bacillati</taxon>
        <taxon>Actinomycetota</taxon>
        <taxon>Actinomycetes</taxon>
        <taxon>Bifidobacteriales</taxon>
        <taxon>Bifidobacteriaceae</taxon>
        <taxon>Bifidobacterium</taxon>
    </lineage>
</organism>
<dbReference type="CDD" id="cd00093">
    <property type="entry name" value="HTH_XRE"/>
    <property type="match status" value="1"/>
</dbReference>
<proteinExistence type="predicted"/>